<dbReference type="InterPro" id="IPR013976">
    <property type="entry name" value="HDOD"/>
</dbReference>
<dbReference type="SMART" id="SM00471">
    <property type="entry name" value="HDc"/>
    <property type="match status" value="1"/>
</dbReference>
<dbReference type="SUPFAM" id="SSF109604">
    <property type="entry name" value="HD-domain/PDEase-like"/>
    <property type="match status" value="1"/>
</dbReference>
<dbReference type="Proteomes" id="UP000192505">
    <property type="component" value="Unassembled WGS sequence"/>
</dbReference>
<dbReference type="InterPro" id="IPR011006">
    <property type="entry name" value="CheY-like_superfamily"/>
</dbReference>
<dbReference type="Pfam" id="PF08668">
    <property type="entry name" value="HDOD"/>
    <property type="match status" value="1"/>
</dbReference>
<dbReference type="PANTHER" id="PTHR33525:SF3">
    <property type="entry name" value="RIBONUCLEASE Y"/>
    <property type="match status" value="1"/>
</dbReference>
<dbReference type="CDD" id="cd17569">
    <property type="entry name" value="REC_HupR-like"/>
    <property type="match status" value="1"/>
</dbReference>
<dbReference type="Gene3D" id="1.10.3210.10">
    <property type="entry name" value="Hypothetical protein af1432"/>
    <property type="match status" value="1"/>
</dbReference>
<dbReference type="InterPro" id="IPR003607">
    <property type="entry name" value="HD/PDEase_dom"/>
</dbReference>
<dbReference type="Gene3D" id="3.40.50.2300">
    <property type="match status" value="1"/>
</dbReference>
<evidence type="ECO:0008006" key="6">
    <source>
        <dbReference type="Google" id="ProtNLM"/>
    </source>
</evidence>
<dbReference type="GO" id="GO:0000160">
    <property type="term" value="P:phosphorelay signal transduction system"/>
    <property type="evidence" value="ECO:0007669"/>
    <property type="project" value="InterPro"/>
</dbReference>
<dbReference type="PIRSF" id="PIRSF036883">
    <property type="entry name" value="RR_HD-GYP_mod"/>
    <property type="match status" value="1"/>
</dbReference>
<dbReference type="SUPFAM" id="SSF52172">
    <property type="entry name" value="CheY-like"/>
    <property type="match status" value="1"/>
</dbReference>
<dbReference type="InterPro" id="IPR014626">
    <property type="entry name" value="Sig_transdc_resp-reg_put"/>
</dbReference>
<keyword evidence="1" id="KW-0597">Phosphoprotein</keyword>
<dbReference type="PROSITE" id="PS50110">
    <property type="entry name" value="RESPONSE_REGULATORY"/>
    <property type="match status" value="1"/>
</dbReference>
<dbReference type="PANTHER" id="PTHR33525">
    <property type="match status" value="1"/>
</dbReference>
<evidence type="ECO:0000259" key="2">
    <source>
        <dbReference type="PROSITE" id="PS50110"/>
    </source>
</evidence>
<dbReference type="InterPro" id="IPR052340">
    <property type="entry name" value="RNase_Y/CdgJ"/>
</dbReference>
<gene>
    <name evidence="4" type="ORF">BWK72_19675</name>
</gene>
<organism evidence="4 5">
    <name type="scientific">Rhodoferax ferrireducens</name>
    <dbReference type="NCBI Taxonomy" id="192843"/>
    <lineage>
        <taxon>Bacteria</taxon>
        <taxon>Pseudomonadati</taxon>
        <taxon>Pseudomonadota</taxon>
        <taxon>Betaproteobacteria</taxon>
        <taxon>Burkholderiales</taxon>
        <taxon>Comamonadaceae</taxon>
        <taxon>Rhodoferax</taxon>
    </lineage>
</organism>
<name>A0A1W9KQ22_9BURK</name>
<feature type="modified residue" description="4-aspartylphosphate" evidence="1">
    <location>
        <position position="54"/>
    </location>
</feature>
<dbReference type="EMBL" id="MTEI01000028">
    <property type="protein sequence ID" value="OQW85934.1"/>
    <property type="molecule type" value="Genomic_DNA"/>
</dbReference>
<dbReference type="AlphaFoldDB" id="A0A1W9KQ22"/>
<sequence length="394" mass="42728">MKQVLFVDDEPNILEGLRRMLRALRRDFNFHFAANGREALALMQQVEIDVIVSDMRMPGMDGATLLEEVRRLHPHAIRIILSGHADEQAILRTVGVVHRYLSKPSGPEQLKAVLENAAAIHTMLSDGTLKNLVSEIGALPCLPSVFTKLQQMLASDTTSVDEVGALIEQDIALSAKVLQLVNSAFFGLPQQVESPARAVTLLGLDTIRALALGVGIFSDLPPGLGGIIESLWDHSLRTSELARRIARHEAPDDKPLAGHAFIAGLLHDLGKLILATRLPAKYREASALAAADNIPLHEAEQRVFGVGHCPVGAYLLGLWGLPGCEVEAVAFHHQLQLYPETGINLARIVAAADAMAHEMEAQEGVDGLAPPGSVEEVVPDLKERVARWRDYAPL</sequence>
<evidence type="ECO:0000256" key="1">
    <source>
        <dbReference type="PROSITE-ProRule" id="PRU00169"/>
    </source>
</evidence>
<accession>A0A1W9KQ22</accession>
<feature type="domain" description="Response regulatory" evidence="2">
    <location>
        <begin position="3"/>
        <end position="118"/>
    </location>
</feature>
<dbReference type="SMART" id="SM00448">
    <property type="entry name" value="REC"/>
    <property type="match status" value="1"/>
</dbReference>
<reference evidence="4 5" key="1">
    <citation type="submission" date="2017-01" db="EMBL/GenBank/DDBJ databases">
        <title>Novel large sulfur bacteria in the metagenomes of groundwater-fed chemosynthetic microbial mats in the Lake Huron basin.</title>
        <authorList>
            <person name="Sharrar A.M."/>
            <person name="Flood B.E."/>
            <person name="Bailey J.V."/>
            <person name="Jones D.S."/>
            <person name="Biddanda B."/>
            <person name="Ruberg S.A."/>
            <person name="Marcus D.N."/>
            <person name="Dick G.J."/>
        </authorList>
    </citation>
    <scope>NUCLEOTIDE SEQUENCE [LARGE SCALE GENOMIC DNA]</scope>
    <source>
        <strain evidence="4">A7</strain>
    </source>
</reference>
<protein>
    <recommendedName>
        <fullName evidence="6">Two-component system response regulator</fullName>
    </recommendedName>
</protein>
<evidence type="ECO:0000313" key="4">
    <source>
        <dbReference type="EMBL" id="OQW85934.1"/>
    </source>
</evidence>
<proteinExistence type="predicted"/>
<comment type="caution">
    <text evidence="4">The sequence shown here is derived from an EMBL/GenBank/DDBJ whole genome shotgun (WGS) entry which is preliminary data.</text>
</comment>
<dbReference type="PROSITE" id="PS51833">
    <property type="entry name" value="HDOD"/>
    <property type="match status" value="1"/>
</dbReference>
<dbReference type="CDD" id="cd00077">
    <property type="entry name" value="HDc"/>
    <property type="match status" value="1"/>
</dbReference>
<dbReference type="InterPro" id="IPR001789">
    <property type="entry name" value="Sig_transdc_resp-reg_receiver"/>
</dbReference>
<evidence type="ECO:0000259" key="3">
    <source>
        <dbReference type="PROSITE" id="PS51833"/>
    </source>
</evidence>
<evidence type="ECO:0000313" key="5">
    <source>
        <dbReference type="Proteomes" id="UP000192505"/>
    </source>
</evidence>
<feature type="domain" description="HDOD" evidence="3">
    <location>
        <begin position="139"/>
        <end position="335"/>
    </location>
</feature>
<dbReference type="Pfam" id="PF00072">
    <property type="entry name" value="Response_reg"/>
    <property type="match status" value="1"/>
</dbReference>